<protein>
    <submittedName>
        <fullName evidence="3">Cupin domain-containing protein</fullName>
    </submittedName>
</protein>
<keyword evidence="4" id="KW-1185">Reference proteome</keyword>
<dbReference type="Pfam" id="PF07883">
    <property type="entry name" value="Cupin_2"/>
    <property type="match status" value="1"/>
</dbReference>
<dbReference type="InterPro" id="IPR011051">
    <property type="entry name" value="RmlC_Cupin_sf"/>
</dbReference>
<dbReference type="InterPro" id="IPR013096">
    <property type="entry name" value="Cupin_2"/>
</dbReference>
<dbReference type="GO" id="GO:0046872">
    <property type="term" value="F:metal ion binding"/>
    <property type="evidence" value="ECO:0007669"/>
    <property type="project" value="UniProtKB-KW"/>
</dbReference>
<organism evidence="3 4">
    <name type="scientific">Sulfuracidifex metallicus DSM 6482 = JCM 9184</name>
    <dbReference type="NCBI Taxonomy" id="523847"/>
    <lineage>
        <taxon>Archaea</taxon>
        <taxon>Thermoproteota</taxon>
        <taxon>Thermoprotei</taxon>
        <taxon>Sulfolobales</taxon>
        <taxon>Sulfolobaceae</taxon>
        <taxon>Sulfuracidifex</taxon>
    </lineage>
</organism>
<dbReference type="EMBL" id="WGGD01000005">
    <property type="protein sequence ID" value="MUN29455.1"/>
    <property type="molecule type" value="Genomic_DNA"/>
</dbReference>
<evidence type="ECO:0000313" key="4">
    <source>
        <dbReference type="Proteomes" id="UP000470772"/>
    </source>
</evidence>
<keyword evidence="1" id="KW-0479">Metal-binding</keyword>
<dbReference type="InterPro" id="IPR051610">
    <property type="entry name" value="GPI/OXD"/>
</dbReference>
<dbReference type="SUPFAM" id="SSF51182">
    <property type="entry name" value="RmlC-like cupins"/>
    <property type="match status" value="1"/>
</dbReference>
<evidence type="ECO:0000313" key="3">
    <source>
        <dbReference type="EMBL" id="MUN29455.1"/>
    </source>
</evidence>
<gene>
    <name evidence="3" type="ORF">GC250_08400</name>
</gene>
<sequence>MDFFKGEVNSVKSDLVKIGQSKDTFIQWLVTKDQGCESYALRRFTMKPDGIISCHNHKYVETLFILQGKVKVKVADESYMLEPGNFIFINKFVPHELVNVGKDDVIFLCIISYEDDMNIKIAEKCGRGS</sequence>
<evidence type="ECO:0000256" key="1">
    <source>
        <dbReference type="ARBA" id="ARBA00022723"/>
    </source>
</evidence>
<accession>A0A6A9QQ93</accession>
<name>A0A6A9QQ93_SULME</name>
<feature type="domain" description="Cupin type-2" evidence="2">
    <location>
        <begin position="43"/>
        <end position="110"/>
    </location>
</feature>
<dbReference type="PANTHER" id="PTHR35848">
    <property type="entry name" value="OXALATE-BINDING PROTEIN"/>
    <property type="match status" value="1"/>
</dbReference>
<dbReference type="AlphaFoldDB" id="A0A6A9QQ93"/>
<dbReference type="OrthoDB" id="23670at2157"/>
<dbReference type="Gene3D" id="2.60.120.10">
    <property type="entry name" value="Jelly Rolls"/>
    <property type="match status" value="1"/>
</dbReference>
<comment type="caution">
    <text evidence="3">The sequence shown here is derived from an EMBL/GenBank/DDBJ whole genome shotgun (WGS) entry which is preliminary data.</text>
</comment>
<reference evidence="3 4" key="1">
    <citation type="submission" date="2019-10" db="EMBL/GenBank/DDBJ databases">
        <title>Sequencing and Assembly of Multiple Reported Metal-Biooxidizing Members of the Extremely Thermoacidophilic Archaeal Family Sulfolobaceae.</title>
        <authorList>
            <person name="Counts J.A."/>
            <person name="Kelly R.M."/>
        </authorList>
    </citation>
    <scope>NUCLEOTIDE SEQUENCE [LARGE SCALE GENOMIC DNA]</scope>
    <source>
        <strain evidence="3 4">DSM 6482</strain>
    </source>
</reference>
<dbReference type="Proteomes" id="UP000470772">
    <property type="component" value="Unassembled WGS sequence"/>
</dbReference>
<proteinExistence type="predicted"/>
<dbReference type="InterPro" id="IPR014710">
    <property type="entry name" value="RmlC-like_jellyroll"/>
</dbReference>
<evidence type="ECO:0000259" key="2">
    <source>
        <dbReference type="Pfam" id="PF07883"/>
    </source>
</evidence>
<dbReference type="PANTHER" id="PTHR35848:SF6">
    <property type="entry name" value="CUPIN TYPE-2 DOMAIN-CONTAINING PROTEIN"/>
    <property type="match status" value="1"/>
</dbReference>
<dbReference type="RefSeq" id="WP_054838288.1">
    <property type="nucleotide sequence ID" value="NZ_BBBY01000007.1"/>
</dbReference>